<dbReference type="InterPro" id="IPR027417">
    <property type="entry name" value="P-loop_NTPase"/>
</dbReference>
<dbReference type="InterPro" id="IPR045344">
    <property type="entry name" value="C-JID"/>
</dbReference>
<reference evidence="13" key="2">
    <citation type="submission" date="2019-10" db="EMBL/GenBank/DDBJ databases">
        <title>A de novo genome assembly of a pear dwarfing rootstock.</title>
        <authorList>
            <person name="Wang F."/>
            <person name="Wang J."/>
            <person name="Li S."/>
            <person name="Zhang Y."/>
            <person name="Fang M."/>
            <person name="Ma L."/>
            <person name="Zhao Y."/>
            <person name="Jiang S."/>
        </authorList>
    </citation>
    <scope>NUCLEOTIDE SEQUENCE [LARGE SCALE GENOMIC DNA]</scope>
</reference>
<dbReference type="EMBL" id="SMOL01000160">
    <property type="protein sequence ID" value="KAB2625859.1"/>
    <property type="molecule type" value="Genomic_DNA"/>
</dbReference>
<evidence type="ECO:0000256" key="7">
    <source>
        <dbReference type="SAM" id="MobiDB-lite"/>
    </source>
</evidence>
<accession>A0A5N5HCY6</accession>
<dbReference type="InterPro" id="IPR000157">
    <property type="entry name" value="TIR_dom"/>
</dbReference>
<evidence type="ECO:0000256" key="5">
    <source>
        <dbReference type="ARBA" id="ARBA00023027"/>
    </source>
</evidence>
<evidence type="ECO:0000313" key="13">
    <source>
        <dbReference type="Proteomes" id="UP000327157"/>
    </source>
</evidence>
<evidence type="ECO:0000259" key="8">
    <source>
        <dbReference type="Pfam" id="PF00931"/>
    </source>
</evidence>
<dbReference type="Gene3D" id="3.80.10.10">
    <property type="entry name" value="Ribonuclease Inhibitor"/>
    <property type="match status" value="1"/>
</dbReference>
<feature type="domain" description="NB-ARC" evidence="8">
    <location>
        <begin position="165"/>
        <end position="283"/>
    </location>
</feature>
<dbReference type="InterPro" id="IPR055414">
    <property type="entry name" value="LRR_R13L4/SHOC2-like"/>
</dbReference>
<dbReference type="Pfam" id="PF20160">
    <property type="entry name" value="C-JID"/>
    <property type="match status" value="1"/>
</dbReference>
<dbReference type="Gene3D" id="3.40.50.10140">
    <property type="entry name" value="Toll/interleukin-1 receptor homology (TIR) domain"/>
    <property type="match status" value="1"/>
</dbReference>
<evidence type="ECO:0000313" key="12">
    <source>
        <dbReference type="EMBL" id="KAB2625859.1"/>
    </source>
</evidence>
<dbReference type="EC" id="3.2.2.6" evidence="1"/>
<feature type="compositionally biased region" description="Basic and acidic residues" evidence="7">
    <location>
        <begin position="824"/>
        <end position="837"/>
    </location>
</feature>
<dbReference type="Proteomes" id="UP000327157">
    <property type="component" value="Chromosome 16"/>
</dbReference>
<keyword evidence="4" id="KW-0378">Hydrolase</keyword>
<protein>
    <recommendedName>
        <fullName evidence="1">ADP-ribosyl cyclase/cyclic ADP-ribose hydrolase</fullName>
        <ecNumber evidence="1">3.2.2.6</ecNumber>
    </recommendedName>
</protein>
<comment type="catalytic activity">
    <reaction evidence="6">
        <text>NAD(+) + H2O = ADP-D-ribose + nicotinamide + H(+)</text>
        <dbReference type="Rhea" id="RHEA:16301"/>
        <dbReference type="ChEBI" id="CHEBI:15377"/>
        <dbReference type="ChEBI" id="CHEBI:15378"/>
        <dbReference type="ChEBI" id="CHEBI:17154"/>
        <dbReference type="ChEBI" id="CHEBI:57540"/>
        <dbReference type="ChEBI" id="CHEBI:57967"/>
        <dbReference type="EC" id="3.2.2.6"/>
    </reaction>
    <physiologicalReaction direction="left-to-right" evidence="6">
        <dbReference type="Rhea" id="RHEA:16302"/>
    </physiologicalReaction>
</comment>
<dbReference type="InterPro" id="IPR035897">
    <property type="entry name" value="Toll_tir_struct_dom_sf"/>
</dbReference>
<evidence type="ECO:0000256" key="1">
    <source>
        <dbReference type="ARBA" id="ARBA00011982"/>
    </source>
</evidence>
<dbReference type="GO" id="GO:0007165">
    <property type="term" value="P:signal transduction"/>
    <property type="evidence" value="ECO:0007669"/>
    <property type="project" value="InterPro"/>
</dbReference>
<feature type="region of interest" description="Disordered" evidence="7">
    <location>
        <begin position="824"/>
        <end position="851"/>
    </location>
</feature>
<keyword evidence="13" id="KW-1185">Reference proteome</keyword>
<keyword evidence="2" id="KW-0433">Leucine-rich repeat</keyword>
<dbReference type="Pfam" id="PF00931">
    <property type="entry name" value="NB-ARC"/>
    <property type="match status" value="1"/>
</dbReference>
<dbReference type="Pfam" id="PF01582">
    <property type="entry name" value="TIR"/>
    <property type="match status" value="1"/>
</dbReference>
<evidence type="ECO:0000256" key="4">
    <source>
        <dbReference type="ARBA" id="ARBA00022801"/>
    </source>
</evidence>
<dbReference type="OrthoDB" id="1930487at2759"/>
<evidence type="ECO:0000256" key="6">
    <source>
        <dbReference type="ARBA" id="ARBA00047304"/>
    </source>
</evidence>
<evidence type="ECO:0000259" key="11">
    <source>
        <dbReference type="Pfam" id="PF23598"/>
    </source>
</evidence>
<dbReference type="InterPro" id="IPR044974">
    <property type="entry name" value="Disease_R_plants"/>
</dbReference>
<dbReference type="PANTHER" id="PTHR11017:SF574">
    <property type="entry name" value="ADP-RIBOSYL CYCLASE_CYCLIC ADP-RIBOSE HYDROLASE"/>
    <property type="match status" value="1"/>
</dbReference>
<dbReference type="SUPFAM" id="SSF52058">
    <property type="entry name" value="L domain-like"/>
    <property type="match status" value="1"/>
</dbReference>
<evidence type="ECO:0000256" key="2">
    <source>
        <dbReference type="ARBA" id="ARBA00022614"/>
    </source>
</evidence>
<dbReference type="GO" id="GO:0051707">
    <property type="term" value="P:response to other organism"/>
    <property type="evidence" value="ECO:0007669"/>
    <property type="project" value="UniProtKB-ARBA"/>
</dbReference>
<keyword evidence="5" id="KW-0520">NAD</keyword>
<evidence type="ECO:0000259" key="9">
    <source>
        <dbReference type="Pfam" id="PF01582"/>
    </source>
</evidence>
<dbReference type="GO" id="GO:0061809">
    <property type="term" value="F:NAD+ nucleosidase activity, cyclic ADP-ribose generating"/>
    <property type="evidence" value="ECO:0007669"/>
    <property type="project" value="UniProtKB-EC"/>
</dbReference>
<reference evidence="12 13" key="1">
    <citation type="submission" date="2019-09" db="EMBL/GenBank/DDBJ databases">
        <authorList>
            <person name="Ou C."/>
        </authorList>
    </citation>
    <scope>NUCLEOTIDE SEQUENCE [LARGE SCALE GENOMIC DNA]</scope>
    <source>
        <strain evidence="12">S2</strain>
        <tissue evidence="12">Leaf</tissue>
    </source>
</reference>
<sequence>MDAIGTLLYMCCRSFSSSSPAADSTDVPGVEVTDIASSSSAAAPADDDDTKKYDVFISFRDELVHILKCKERYGQMVIPVFYDINPSDVRKQHGSYADAFAQLEKRFDNNIYKVHKWREALTTAANLSGIDYSNKPGSIKNVVHRIFTKLIGESSCNLEGLFGIESHIEQIEELLGIQSQDACITVGIWGMGGIGKTTLAETNVRENLEKPNGLDHLVKTLLKEILKEENLSMESTFVQDRLRRTKVLIVLDDVSNSMQMQHLAGNRLRYGSGSRIIITSREEITNVEAIQVNWYNLQERPLKRADFKKMSNLIMLSSFGKLTASLDLPDSLVIFLRMPYSKVKNMPNLTLILVNLQVIYMDGSAYLTEVPNLSGSLKIVEITLRGCESLVEIHSYFQHLDLGDCRSLKYLPEMPGNIQYLNLECSGIKELPESVWSNKNISYLNLRQCKDLKILPSSKCKLKNLEKLDLNLCSKFENLPEVLEPMEHLKSLSLIETAKYLESEILKPMEHLGYLCLRCTAVEMLPSSIGNLNRLQDLNLSGCDQLKDVPTTICRLTNLKCLNFNGCWRLEKLPSSSVGFLSLEELDLSYSELPVLCNVKAQGCTSLKIVSSSRTALTQGWDKPNYGFKVFTSCPKLGNNARSNIIDEAQITTMRMATVAPFNYSSWLPNPWPQINIVCPGKEIPNWFSYQNEGSSVDIELCPDWFRTGLFGFALSVVVSGVSEVLYDLWLSCVRANFIVKFMGESHELFSSKYIIPGAIDDYRDSQHHVHVWNEASRSEEASVVFCPLDFASHMKVESCGTRPLYAEDAEKFKFGHVFMSRGPKVEEETRQDDDSKGGGSSDESEAIESD</sequence>
<feature type="domain" description="TIR" evidence="9">
    <location>
        <begin position="60"/>
        <end position="152"/>
    </location>
</feature>
<dbReference type="PRINTS" id="PR00364">
    <property type="entry name" value="DISEASERSIST"/>
</dbReference>
<evidence type="ECO:0000259" key="10">
    <source>
        <dbReference type="Pfam" id="PF20160"/>
    </source>
</evidence>
<dbReference type="GO" id="GO:0006952">
    <property type="term" value="P:defense response"/>
    <property type="evidence" value="ECO:0007669"/>
    <property type="project" value="UniProtKB-KW"/>
</dbReference>
<dbReference type="AlphaFoldDB" id="A0A5N5HCY6"/>
<dbReference type="GO" id="GO:0043531">
    <property type="term" value="F:ADP binding"/>
    <property type="evidence" value="ECO:0007669"/>
    <property type="project" value="InterPro"/>
</dbReference>
<dbReference type="InterPro" id="IPR002182">
    <property type="entry name" value="NB-ARC"/>
</dbReference>
<feature type="domain" description="C-JID" evidence="10">
    <location>
        <begin position="679"/>
        <end position="811"/>
    </location>
</feature>
<dbReference type="Pfam" id="PF23598">
    <property type="entry name" value="LRR_14"/>
    <property type="match status" value="1"/>
</dbReference>
<dbReference type="SUPFAM" id="SSF52200">
    <property type="entry name" value="Toll/Interleukin receptor TIR domain"/>
    <property type="match status" value="1"/>
</dbReference>
<evidence type="ECO:0000256" key="3">
    <source>
        <dbReference type="ARBA" id="ARBA00022737"/>
    </source>
</evidence>
<gene>
    <name evidence="12" type="ORF">D8674_017519</name>
</gene>
<proteinExistence type="predicted"/>
<name>A0A5N5HCY6_9ROSA</name>
<dbReference type="SUPFAM" id="SSF52540">
    <property type="entry name" value="P-loop containing nucleoside triphosphate hydrolases"/>
    <property type="match status" value="1"/>
</dbReference>
<keyword evidence="3" id="KW-0677">Repeat</keyword>
<dbReference type="Gene3D" id="3.40.50.300">
    <property type="entry name" value="P-loop containing nucleotide triphosphate hydrolases"/>
    <property type="match status" value="1"/>
</dbReference>
<dbReference type="PANTHER" id="PTHR11017">
    <property type="entry name" value="LEUCINE-RICH REPEAT-CONTAINING PROTEIN"/>
    <property type="match status" value="1"/>
</dbReference>
<organism evidence="12 13">
    <name type="scientific">Pyrus ussuriensis x Pyrus communis</name>
    <dbReference type="NCBI Taxonomy" id="2448454"/>
    <lineage>
        <taxon>Eukaryota</taxon>
        <taxon>Viridiplantae</taxon>
        <taxon>Streptophyta</taxon>
        <taxon>Embryophyta</taxon>
        <taxon>Tracheophyta</taxon>
        <taxon>Spermatophyta</taxon>
        <taxon>Magnoliopsida</taxon>
        <taxon>eudicotyledons</taxon>
        <taxon>Gunneridae</taxon>
        <taxon>Pentapetalae</taxon>
        <taxon>rosids</taxon>
        <taxon>fabids</taxon>
        <taxon>Rosales</taxon>
        <taxon>Rosaceae</taxon>
        <taxon>Amygdaloideae</taxon>
        <taxon>Maleae</taxon>
        <taxon>Pyrus</taxon>
    </lineage>
</organism>
<reference evidence="12 13" key="3">
    <citation type="submission" date="2019-11" db="EMBL/GenBank/DDBJ databases">
        <title>A de novo genome assembly of a pear dwarfing rootstock.</title>
        <authorList>
            <person name="Wang F."/>
            <person name="Wang J."/>
            <person name="Li S."/>
            <person name="Zhang Y."/>
            <person name="Fang M."/>
            <person name="Ma L."/>
            <person name="Zhao Y."/>
            <person name="Jiang S."/>
        </authorList>
    </citation>
    <scope>NUCLEOTIDE SEQUENCE [LARGE SCALE GENOMIC DNA]</scope>
    <source>
        <strain evidence="12">S2</strain>
        <tissue evidence="12">Leaf</tissue>
    </source>
</reference>
<feature type="domain" description="Disease resistance R13L4/SHOC-2-like LRR" evidence="11">
    <location>
        <begin position="506"/>
        <end position="589"/>
    </location>
</feature>
<comment type="caution">
    <text evidence="12">The sequence shown here is derived from an EMBL/GenBank/DDBJ whole genome shotgun (WGS) entry which is preliminary data.</text>
</comment>
<dbReference type="InterPro" id="IPR032675">
    <property type="entry name" value="LRR_dom_sf"/>
</dbReference>